<dbReference type="PROSITE" id="PS50928">
    <property type="entry name" value="ABC_TM1"/>
    <property type="match status" value="1"/>
</dbReference>
<evidence type="ECO:0000256" key="9">
    <source>
        <dbReference type="SAM" id="Phobius"/>
    </source>
</evidence>
<keyword evidence="4" id="KW-1003">Cell membrane</keyword>
<evidence type="ECO:0000313" key="11">
    <source>
        <dbReference type="EMBL" id="TCL02749.1"/>
    </source>
</evidence>
<reference evidence="11 12" key="1">
    <citation type="submission" date="2019-02" db="EMBL/GenBank/DDBJ databases">
        <title>Investigation of anaerobic lignin degradation for improved lignocellulosic biofuels.</title>
        <authorList>
            <person name="Deangelis K."/>
        </authorList>
    </citation>
    <scope>NUCLEOTIDE SEQUENCE [LARGE SCALE GENOMIC DNA]</scope>
    <source>
        <strain evidence="11 12">159R</strain>
    </source>
</reference>
<evidence type="ECO:0000313" key="12">
    <source>
        <dbReference type="Proteomes" id="UP000294555"/>
    </source>
</evidence>
<gene>
    <name evidence="11" type="ORF">EZJ58_0779</name>
</gene>
<evidence type="ECO:0000256" key="7">
    <source>
        <dbReference type="ARBA" id="ARBA00022989"/>
    </source>
</evidence>
<accession>A0A4R1N859</accession>
<comment type="caution">
    <text evidence="11">The sequence shown here is derived from an EMBL/GenBank/DDBJ whole genome shotgun (WGS) entry which is preliminary data.</text>
</comment>
<dbReference type="SUPFAM" id="SSF161098">
    <property type="entry name" value="MetI-like"/>
    <property type="match status" value="1"/>
</dbReference>
<dbReference type="CDD" id="cd06261">
    <property type="entry name" value="TM_PBP2"/>
    <property type="match status" value="1"/>
</dbReference>
<organism evidence="11 12">
    <name type="scientific">Sodalis ligni</name>
    <dbReference type="NCBI Taxonomy" id="2697027"/>
    <lineage>
        <taxon>Bacteria</taxon>
        <taxon>Pseudomonadati</taxon>
        <taxon>Pseudomonadota</taxon>
        <taxon>Gammaproteobacteria</taxon>
        <taxon>Enterobacterales</taxon>
        <taxon>Bruguierivoracaceae</taxon>
        <taxon>Sodalis</taxon>
    </lineage>
</organism>
<feature type="transmembrane region" description="Helical" evidence="9">
    <location>
        <begin position="209"/>
        <end position="231"/>
    </location>
</feature>
<feature type="transmembrane region" description="Helical" evidence="9">
    <location>
        <begin position="261"/>
        <end position="279"/>
    </location>
</feature>
<sequence length="424" mass="46528">MIATDIVAAGQHPAGAEGTDTLKQQLHRSQRIYKRRTWLLVAPLLAFILIIFVVPIASILINSVANPEIRDGMPKVTMALKQWDGAGIPNENTFRAVVADLRKARAEGQIASVAKRMSYEDPAYRGLIMRTLRAAPENDAAPDTREALVGALPLWGENTTWRSLQRASRPFTSYYLLAVFDRKVDPQTGNIVKLPDGDALFVNVLLRTLLMAAVVTLLCVGLGYPLAYWLAKQPAGRANLLMIMVLLPFWTSLIVRTASWIVLLQSGGLINGALLHTGIIDKPLVLVFNRVGVYIAMTHILLPFIVLPLYAVMKGISPNYLRAAISLGAHPFIAFWRVYVPQTYAGLAAGGLLVFIMAIGYYITPALLGGPGDQMLSYFVAFFTNTTMNWGMAAALGSQLLVIVLLLYIVYIRVTRTQAELATH</sequence>
<feature type="transmembrane region" description="Helical" evidence="9">
    <location>
        <begin position="238"/>
        <end position="255"/>
    </location>
</feature>
<feature type="transmembrane region" description="Helical" evidence="9">
    <location>
        <begin position="38"/>
        <end position="61"/>
    </location>
</feature>
<comment type="subcellular location">
    <subcellularLocation>
        <location evidence="1">Cell inner membrane</location>
        <topology evidence="1">Multi-pass membrane protein</topology>
    </subcellularLocation>
</comment>
<evidence type="ECO:0000256" key="6">
    <source>
        <dbReference type="ARBA" id="ARBA00022692"/>
    </source>
</evidence>
<evidence type="ECO:0000259" key="10">
    <source>
        <dbReference type="PROSITE" id="PS50928"/>
    </source>
</evidence>
<evidence type="ECO:0000256" key="5">
    <source>
        <dbReference type="ARBA" id="ARBA00022519"/>
    </source>
</evidence>
<evidence type="ECO:0000256" key="2">
    <source>
        <dbReference type="ARBA" id="ARBA00007069"/>
    </source>
</evidence>
<dbReference type="Gene3D" id="1.10.3720.10">
    <property type="entry name" value="MetI-like"/>
    <property type="match status" value="1"/>
</dbReference>
<comment type="similarity">
    <text evidence="2">Belongs to the binding-protein-dependent transport system permease family. CysTW subfamily.</text>
</comment>
<dbReference type="Proteomes" id="UP000294555">
    <property type="component" value="Unassembled WGS sequence"/>
</dbReference>
<name>A0A4R1N859_9GAMM</name>
<evidence type="ECO:0000256" key="3">
    <source>
        <dbReference type="ARBA" id="ARBA00022448"/>
    </source>
</evidence>
<evidence type="ECO:0000256" key="4">
    <source>
        <dbReference type="ARBA" id="ARBA00022475"/>
    </source>
</evidence>
<keyword evidence="8 9" id="KW-0472">Membrane</keyword>
<keyword evidence="12" id="KW-1185">Reference proteome</keyword>
<keyword evidence="5" id="KW-0997">Cell inner membrane</keyword>
<dbReference type="GO" id="GO:0005886">
    <property type="term" value="C:plasma membrane"/>
    <property type="evidence" value="ECO:0007669"/>
    <property type="project" value="UniProtKB-SubCell"/>
</dbReference>
<dbReference type="AlphaFoldDB" id="A0A4R1N859"/>
<dbReference type="EMBL" id="SJOI01000001">
    <property type="protein sequence ID" value="TCL02749.1"/>
    <property type="molecule type" value="Genomic_DNA"/>
</dbReference>
<feature type="transmembrane region" description="Helical" evidence="9">
    <location>
        <begin position="388"/>
        <end position="411"/>
    </location>
</feature>
<feature type="transmembrane region" description="Helical" evidence="9">
    <location>
        <begin position="291"/>
        <end position="313"/>
    </location>
</feature>
<feature type="transmembrane region" description="Helical" evidence="9">
    <location>
        <begin position="347"/>
        <end position="368"/>
    </location>
</feature>
<dbReference type="PANTHER" id="PTHR42929:SF5">
    <property type="entry name" value="ABC TRANSPORTER PERMEASE PROTEIN"/>
    <property type="match status" value="1"/>
</dbReference>
<dbReference type="InterPro" id="IPR000515">
    <property type="entry name" value="MetI-like"/>
</dbReference>
<feature type="domain" description="ABC transmembrane type-1" evidence="10">
    <location>
        <begin position="205"/>
        <end position="411"/>
    </location>
</feature>
<evidence type="ECO:0000256" key="1">
    <source>
        <dbReference type="ARBA" id="ARBA00004429"/>
    </source>
</evidence>
<feature type="transmembrane region" description="Helical" evidence="9">
    <location>
        <begin position="319"/>
        <end position="340"/>
    </location>
</feature>
<dbReference type="GO" id="GO:0055085">
    <property type="term" value="P:transmembrane transport"/>
    <property type="evidence" value="ECO:0007669"/>
    <property type="project" value="InterPro"/>
</dbReference>
<keyword evidence="7 9" id="KW-1133">Transmembrane helix</keyword>
<proteinExistence type="inferred from homology"/>
<keyword evidence="3" id="KW-0813">Transport</keyword>
<evidence type="ECO:0000256" key="8">
    <source>
        <dbReference type="ARBA" id="ARBA00023136"/>
    </source>
</evidence>
<keyword evidence="6 9" id="KW-0812">Transmembrane</keyword>
<dbReference type="PANTHER" id="PTHR42929">
    <property type="entry name" value="INNER MEMBRANE ABC TRANSPORTER PERMEASE PROTEIN YDCU-RELATED-RELATED"/>
    <property type="match status" value="1"/>
</dbReference>
<protein>
    <submittedName>
        <fullName evidence="11">Putative spermidine/putrescine transport system permease protein</fullName>
    </submittedName>
</protein>
<dbReference type="InterPro" id="IPR035906">
    <property type="entry name" value="MetI-like_sf"/>
</dbReference>